<dbReference type="Proteomes" id="UP000033865">
    <property type="component" value="Unassembled WGS sequence"/>
</dbReference>
<gene>
    <name evidence="1" type="ORF">UY82_C0009G0001</name>
</gene>
<comment type="caution">
    <text evidence="1">The sequence shown here is derived from an EMBL/GenBank/DDBJ whole genome shotgun (WGS) entry which is preliminary data.</text>
</comment>
<protein>
    <submittedName>
        <fullName evidence="1">Uncharacterized protein</fullName>
    </submittedName>
</protein>
<organism evidence="1 2">
    <name type="scientific">Candidatus Uhrbacteria bacterium GW2011_GWC2_53_7</name>
    <dbReference type="NCBI Taxonomy" id="1618986"/>
    <lineage>
        <taxon>Bacteria</taxon>
        <taxon>Candidatus Uhriibacteriota</taxon>
    </lineage>
</organism>
<dbReference type="EMBL" id="LCRN01000009">
    <property type="protein sequence ID" value="KKW36868.1"/>
    <property type="molecule type" value="Genomic_DNA"/>
</dbReference>
<accession>A0A0G1Y089</accession>
<dbReference type="AlphaFoldDB" id="A0A0G1Y089"/>
<evidence type="ECO:0000313" key="1">
    <source>
        <dbReference type="EMBL" id="KKW36868.1"/>
    </source>
</evidence>
<sequence>MVPKIGQPATPRKWSLVMTTSVVSDEQLGIFHRRTMDLSRRLREGTLPIEQVLAGMQDLIEGNFDKLPQSMRCLIDCDAQPYVPNGWKVEEHRKGGQIEFDPAKVELYLSNGQLGDKTIEGNKLRKELESKPVMNACVLDHLLANTNLIPESWKQDEQGRTRYIYFWGTIYRGGGGSLCVRYLCWGDGEWRWSYSWLGLQWDDRSPAAVSAS</sequence>
<name>A0A0G1Y089_9BACT</name>
<reference evidence="1 2" key="1">
    <citation type="journal article" date="2015" name="Nature">
        <title>rRNA introns, odd ribosomes, and small enigmatic genomes across a large radiation of phyla.</title>
        <authorList>
            <person name="Brown C.T."/>
            <person name="Hug L.A."/>
            <person name="Thomas B.C."/>
            <person name="Sharon I."/>
            <person name="Castelle C.J."/>
            <person name="Singh A."/>
            <person name="Wilkins M.J."/>
            <person name="Williams K.H."/>
            <person name="Banfield J.F."/>
        </authorList>
    </citation>
    <scope>NUCLEOTIDE SEQUENCE [LARGE SCALE GENOMIC DNA]</scope>
</reference>
<evidence type="ECO:0000313" key="2">
    <source>
        <dbReference type="Proteomes" id="UP000033865"/>
    </source>
</evidence>
<proteinExistence type="predicted"/>